<comment type="similarity">
    <text evidence="2">Belongs to the VAMP-associated protein (VAP) (TC 9.B.17) family.</text>
</comment>
<dbReference type="GO" id="GO:0061817">
    <property type="term" value="P:endoplasmic reticulum-plasma membrane tethering"/>
    <property type="evidence" value="ECO:0007669"/>
    <property type="project" value="TreeGrafter"/>
</dbReference>
<feature type="transmembrane region" description="Helical" evidence="7">
    <location>
        <begin position="203"/>
        <end position="220"/>
    </location>
</feature>
<gene>
    <name evidence="9" type="ORF">RHIMIDRAFT_310533</name>
</gene>
<feature type="coiled-coil region" evidence="6">
    <location>
        <begin position="152"/>
        <end position="186"/>
    </location>
</feature>
<keyword evidence="3 7" id="KW-0812">Transmembrane</keyword>
<organism evidence="9 10">
    <name type="scientific">Rhizopus microsporus ATCC 52813</name>
    <dbReference type="NCBI Taxonomy" id="1340429"/>
    <lineage>
        <taxon>Eukaryota</taxon>
        <taxon>Fungi</taxon>
        <taxon>Fungi incertae sedis</taxon>
        <taxon>Mucoromycota</taxon>
        <taxon>Mucoromycotina</taxon>
        <taxon>Mucoromycetes</taxon>
        <taxon>Mucorales</taxon>
        <taxon>Mucorineae</taxon>
        <taxon>Rhizopodaceae</taxon>
        <taxon>Rhizopus</taxon>
    </lineage>
</organism>
<dbReference type="EMBL" id="KZ303842">
    <property type="protein sequence ID" value="PHZ17993.1"/>
    <property type="molecule type" value="Genomic_DNA"/>
</dbReference>
<evidence type="ECO:0000256" key="1">
    <source>
        <dbReference type="ARBA" id="ARBA00004211"/>
    </source>
</evidence>
<dbReference type="PANTHER" id="PTHR10809">
    <property type="entry name" value="VESICLE-ASSOCIATED MEMBRANE PROTEIN-ASSOCIATED PROTEIN"/>
    <property type="match status" value="1"/>
</dbReference>
<comment type="subcellular location">
    <subcellularLocation>
        <location evidence="1">Membrane</location>
        <topology evidence="1">Single-pass type IV membrane protein</topology>
    </subcellularLocation>
</comment>
<dbReference type="Gene3D" id="2.60.40.10">
    <property type="entry name" value="Immunoglobulins"/>
    <property type="match status" value="1"/>
</dbReference>
<keyword evidence="10" id="KW-1185">Reference proteome</keyword>
<dbReference type="PROSITE" id="PS50202">
    <property type="entry name" value="MSP"/>
    <property type="match status" value="1"/>
</dbReference>
<keyword evidence="5 7" id="KW-0472">Membrane</keyword>
<proteinExistence type="inferred from homology"/>
<dbReference type="PIRSF" id="PIRSF019693">
    <property type="entry name" value="VAMP-associated"/>
    <property type="match status" value="1"/>
</dbReference>
<evidence type="ECO:0000259" key="8">
    <source>
        <dbReference type="PROSITE" id="PS50202"/>
    </source>
</evidence>
<dbReference type="GO" id="GO:0005886">
    <property type="term" value="C:plasma membrane"/>
    <property type="evidence" value="ECO:0007669"/>
    <property type="project" value="TreeGrafter"/>
</dbReference>
<dbReference type="RefSeq" id="XP_023471701.1">
    <property type="nucleotide sequence ID" value="XM_023614668.1"/>
</dbReference>
<dbReference type="InterPro" id="IPR013783">
    <property type="entry name" value="Ig-like_fold"/>
</dbReference>
<dbReference type="InterPro" id="IPR016763">
    <property type="entry name" value="VAP"/>
</dbReference>
<dbReference type="AlphaFoldDB" id="A0A2G4TAH2"/>
<accession>A0A2G4TAH2</accession>
<evidence type="ECO:0000313" key="9">
    <source>
        <dbReference type="EMBL" id="PHZ17993.1"/>
    </source>
</evidence>
<dbReference type="PANTHER" id="PTHR10809:SF6">
    <property type="entry name" value="AT11025P-RELATED"/>
    <property type="match status" value="1"/>
</dbReference>
<dbReference type="SUPFAM" id="SSF49354">
    <property type="entry name" value="PapD-like"/>
    <property type="match status" value="1"/>
</dbReference>
<evidence type="ECO:0000256" key="7">
    <source>
        <dbReference type="SAM" id="Phobius"/>
    </source>
</evidence>
<dbReference type="GO" id="GO:0005789">
    <property type="term" value="C:endoplasmic reticulum membrane"/>
    <property type="evidence" value="ECO:0007669"/>
    <property type="project" value="InterPro"/>
</dbReference>
<evidence type="ECO:0000256" key="2">
    <source>
        <dbReference type="ARBA" id="ARBA00008932"/>
    </source>
</evidence>
<evidence type="ECO:0000256" key="4">
    <source>
        <dbReference type="ARBA" id="ARBA00022989"/>
    </source>
</evidence>
<feature type="domain" description="MSP" evidence="8">
    <location>
        <begin position="1"/>
        <end position="126"/>
    </location>
</feature>
<evidence type="ECO:0000256" key="5">
    <source>
        <dbReference type="ARBA" id="ARBA00023136"/>
    </source>
</evidence>
<sequence length="225" mass="25864">MSVELDVENTIYFERPLTRIVKKDVQIRNPHSKPVAFKVKTTAPKLYCVRPNSEIIQPNSTMTVQIMLQAFREEPPADFKCKDKFLFVSVLVEGALESMSLGDLWNHVESKEKASVAQQKLRVEYVQPKQEAQQVPLEPVQANPQPIVANGREEKQPDNNEVEAKMKQMEEELKKYKNEVEQLRNAEPTVIVERVQKTTESPISMLILFALLALAIAYFFQQHKN</sequence>
<name>A0A2G4TAH2_RHIZD</name>
<dbReference type="Proteomes" id="UP000242254">
    <property type="component" value="Unassembled WGS sequence"/>
</dbReference>
<protein>
    <submittedName>
        <fullName evidence="9">VAMP-associated protein</fullName>
    </submittedName>
</protein>
<keyword evidence="4 7" id="KW-1133">Transmembrane helix</keyword>
<dbReference type="STRING" id="1340429.A0A2G4TAH2"/>
<dbReference type="GO" id="GO:0033149">
    <property type="term" value="F:FFAT motif binding"/>
    <property type="evidence" value="ECO:0007669"/>
    <property type="project" value="TreeGrafter"/>
</dbReference>
<evidence type="ECO:0000256" key="6">
    <source>
        <dbReference type="SAM" id="Coils"/>
    </source>
</evidence>
<dbReference type="GeneID" id="35445657"/>
<evidence type="ECO:0000256" key="3">
    <source>
        <dbReference type="ARBA" id="ARBA00022692"/>
    </source>
</evidence>
<evidence type="ECO:0000313" key="10">
    <source>
        <dbReference type="Proteomes" id="UP000242254"/>
    </source>
</evidence>
<dbReference type="Pfam" id="PF00635">
    <property type="entry name" value="Motile_Sperm"/>
    <property type="match status" value="1"/>
</dbReference>
<dbReference type="InterPro" id="IPR008962">
    <property type="entry name" value="PapD-like_sf"/>
</dbReference>
<keyword evidence="6" id="KW-0175">Coiled coil</keyword>
<dbReference type="InterPro" id="IPR000535">
    <property type="entry name" value="MSP_dom"/>
</dbReference>
<dbReference type="GO" id="GO:0090158">
    <property type="term" value="P:endoplasmic reticulum membrane organization"/>
    <property type="evidence" value="ECO:0007669"/>
    <property type="project" value="TreeGrafter"/>
</dbReference>
<reference evidence="9 10" key="1">
    <citation type="journal article" date="2016" name="Proc. Natl. Acad. Sci. U.S.A.">
        <title>Lipid metabolic changes in an early divergent fungus govern the establishment of a mutualistic symbiosis with endobacteria.</title>
        <authorList>
            <person name="Lastovetsky O.A."/>
            <person name="Gaspar M.L."/>
            <person name="Mondo S.J."/>
            <person name="LaButti K.M."/>
            <person name="Sandor L."/>
            <person name="Grigoriev I.V."/>
            <person name="Henry S.A."/>
            <person name="Pawlowska T.E."/>
        </authorList>
    </citation>
    <scope>NUCLEOTIDE SEQUENCE [LARGE SCALE GENOMIC DNA]</scope>
    <source>
        <strain evidence="9 10">ATCC 52813</strain>
    </source>
</reference>